<comment type="caution">
    <text evidence="2">The sequence shown here is derived from an EMBL/GenBank/DDBJ whole genome shotgun (WGS) entry which is preliminary data.</text>
</comment>
<keyword evidence="1" id="KW-0472">Membrane</keyword>
<keyword evidence="3" id="KW-1185">Reference proteome</keyword>
<dbReference type="EMBL" id="JABRWJ010000038">
    <property type="protein sequence ID" value="NRF72477.1"/>
    <property type="molecule type" value="Genomic_DNA"/>
</dbReference>
<accession>A0ABX2EV06</accession>
<reference evidence="2 3" key="1">
    <citation type="submission" date="2020-05" db="EMBL/GenBank/DDBJ databases">
        <title>Aquincola sp. isolate from soil.</title>
        <authorList>
            <person name="Han J."/>
            <person name="Kim D.-U."/>
        </authorList>
    </citation>
    <scope>NUCLEOTIDE SEQUENCE [LARGE SCALE GENOMIC DNA]</scope>
    <source>
        <strain evidence="2 3">S2</strain>
    </source>
</reference>
<dbReference type="NCBIfam" id="NF047765">
    <property type="entry name" value="LIC_13387_fam"/>
    <property type="match status" value="1"/>
</dbReference>
<gene>
    <name evidence="2" type="ORF">HLB44_36565</name>
</gene>
<evidence type="ECO:0000256" key="1">
    <source>
        <dbReference type="SAM" id="Phobius"/>
    </source>
</evidence>
<proteinExistence type="predicted"/>
<feature type="transmembrane region" description="Helical" evidence="1">
    <location>
        <begin position="122"/>
        <end position="138"/>
    </location>
</feature>
<feature type="transmembrane region" description="Helical" evidence="1">
    <location>
        <begin position="62"/>
        <end position="83"/>
    </location>
</feature>
<protein>
    <submittedName>
        <fullName evidence="2">Uncharacterized protein</fullName>
    </submittedName>
</protein>
<dbReference type="InterPro" id="IPR058068">
    <property type="entry name" value="LIC_13387-like"/>
</dbReference>
<evidence type="ECO:0000313" key="2">
    <source>
        <dbReference type="EMBL" id="NRF72477.1"/>
    </source>
</evidence>
<feature type="transmembrane region" description="Helical" evidence="1">
    <location>
        <begin position="6"/>
        <end position="26"/>
    </location>
</feature>
<sequence>MRTVPSILIAASALVILTLGVLHLVFTYRGTKFHPRDPSLLERLKEVSPVISRETTMWRASIGFRASHSFGAMLFGLVYGYLALESSGFLFKSPFLMTLGLVCLCAYLVLGKLYWFKVPFRGIFLATALYASALVATWA</sequence>
<name>A0ABX2EV06_9BURK</name>
<keyword evidence="1" id="KW-0812">Transmembrane</keyword>
<dbReference type="RefSeq" id="WP_173135775.1">
    <property type="nucleotide sequence ID" value="NZ_JABRWJ010000038.1"/>
</dbReference>
<dbReference type="Proteomes" id="UP000737171">
    <property type="component" value="Unassembled WGS sequence"/>
</dbReference>
<organism evidence="2 3">
    <name type="scientific">Pseudaquabacterium terrae</name>
    <dbReference type="NCBI Taxonomy" id="2732868"/>
    <lineage>
        <taxon>Bacteria</taxon>
        <taxon>Pseudomonadati</taxon>
        <taxon>Pseudomonadota</taxon>
        <taxon>Betaproteobacteria</taxon>
        <taxon>Burkholderiales</taxon>
        <taxon>Sphaerotilaceae</taxon>
        <taxon>Pseudaquabacterium</taxon>
    </lineage>
</organism>
<evidence type="ECO:0000313" key="3">
    <source>
        <dbReference type="Proteomes" id="UP000737171"/>
    </source>
</evidence>
<keyword evidence="1" id="KW-1133">Transmembrane helix</keyword>
<feature type="transmembrane region" description="Helical" evidence="1">
    <location>
        <begin position="89"/>
        <end position="110"/>
    </location>
</feature>